<dbReference type="InterPro" id="IPR023214">
    <property type="entry name" value="HAD_sf"/>
</dbReference>
<dbReference type="SFLD" id="SFLDS00003">
    <property type="entry name" value="Haloacid_Dehalogenase"/>
    <property type="match status" value="1"/>
</dbReference>
<evidence type="ECO:0000256" key="6">
    <source>
        <dbReference type="ARBA" id="ARBA00020092"/>
    </source>
</evidence>
<evidence type="ECO:0000256" key="1">
    <source>
        <dbReference type="ARBA" id="ARBA00000898"/>
    </source>
</evidence>
<evidence type="ECO:0000256" key="2">
    <source>
        <dbReference type="ARBA" id="ARBA00001946"/>
    </source>
</evidence>
<accession>A0A193FRE6</accession>
<evidence type="ECO:0000256" key="4">
    <source>
        <dbReference type="ARBA" id="ARBA00011881"/>
    </source>
</evidence>
<keyword evidence="7 12" id="KW-0479">Metal-binding</keyword>
<evidence type="ECO:0000256" key="10">
    <source>
        <dbReference type="ARBA" id="ARBA00031051"/>
    </source>
</evidence>
<dbReference type="STRING" id="463025.BAU08_01645"/>
<feature type="binding site" evidence="11">
    <location>
        <position position="93"/>
    </location>
    <ligand>
        <name>substrate</name>
    </ligand>
</feature>
<evidence type="ECO:0000256" key="3">
    <source>
        <dbReference type="ARBA" id="ARBA00005893"/>
    </source>
</evidence>
<dbReference type="NCBIfam" id="TIGR01670">
    <property type="entry name" value="KdsC-phosphatas"/>
    <property type="match status" value="1"/>
</dbReference>
<dbReference type="AlphaFoldDB" id="A0A193FRE6"/>
<dbReference type="GO" id="GO:0008781">
    <property type="term" value="F:N-acylneuraminate cytidylyltransferase activity"/>
    <property type="evidence" value="ECO:0007669"/>
    <property type="project" value="TreeGrafter"/>
</dbReference>
<comment type="subunit">
    <text evidence="4">Homotetramer.</text>
</comment>
<dbReference type="FunFam" id="3.40.50.1000:FF:000029">
    <property type="entry name" value="3-deoxy-D-manno-octulosonate 8-phosphate phosphatase KdsC"/>
    <property type="match status" value="1"/>
</dbReference>
<evidence type="ECO:0000256" key="7">
    <source>
        <dbReference type="ARBA" id="ARBA00022723"/>
    </source>
</evidence>
<dbReference type="CDD" id="cd01630">
    <property type="entry name" value="HAD_KDO-like"/>
    <property type="match status" value="1"/>
</dbReference>
<dbReference type="EMBL" id="CP016171">
    <property type="protein sequence ID" value="ANN70215.1"/>
    <property type="molecule type" value="Genomic_DNA"/>
</dbReference>
<organism evidence="13 14">
    <name type="scientific">Bordetella bronchialis</name>
    <dbReference type="NCBI Taxonomy" id="463025"/>
    <lineage>
        <taxon>Bacteria</taxon>
        <taxon>Pseudomonadati</taxon>
        <taxon>Pseudomonadota</taxon>
        <taxon>Betaproteobacteria</taxon>
        <taxon>Burkholderiales</taxon>
        <taxon>Alcaligenaceae</taxon>
        <taxon>Bordetella</taxon>
    </lineage>
</organism>
<feature type="binding site" evidence="11">
    <location>
        <position position="109"/>
    </location>
    <ligand>
        <name>substrate</name>
    </ligand>
</feature>
<feature type="binding site" evidence="11">
    <location>
        <position position="85"/>
    </location>
    <ligand>
        <name>substrate</name>
    </ligand>
</feature>
<dbReference type="SFLD" id="SFLDG01136">
    <property type="entry name" value="C1.6:_Phosphoserine_Phosphatas"/>
    <property type="match status" value="1"/>
</dbReference>
<keyword evidence="8" id="KW-0378">Hydrolase</keyword>
<dbReference type="InterPro" id="IPR010023">
    <property type="entry name" value="KdsC_fam"/>
</dbReference>
<keyword evidence="9 12" id="KW-0460">Magnesium</keyword>
<evidence type="ECO:0000313" key="13">
    <source>
        <dbReference type="EMBL" id="ANN70215.1"/>
    </source>
</evidence>
<comment type="catalytic activity">
    <reaction evidence="1">
        <text>3-deoxy-alpha-D-manno-2-octulosonate-8-phosphate + H2O = 3-deoxy-alpha-D-manno-oct-2-ulosonate + phosphate</text>
        <dbReference type="Rhea" id="RHEA:11500"/>
        <dbReference type="ChEBI" id="CHEBI:15377"/>
        <dbReference type="ChEBI" id="CHEBI:43474"/>
        <dbReference type="ChEBI" id="CHEBI:85985"/>
        <dbReference type="ChEBI" id="CHEBI:85986"/>
        <dbReference type="EC" id="3.1.3.45"/>
    </reaction>
</comment>
<dbReference type="PIRSF" id="PIRSF006118">
    <property type="entry name" value="KDO8-P_Ptase"/>
    <property type="match status" value="1"/>
</dbReference>
<reference evidence="13 14" key="1">
    <citation type="submission" date="2016-06" db="EMBL/GenBank/DDBJ databases">
        <title>Complete genome sequences of Bordetella bronchialis and Bordetella flabilis.</title>
        <authorList>
            <person name="LiPuma J.J."/>
            <person name="Spilker T."/>
        </authorList>
    </citation>
    <scope>NUCLEOTIDE SEQUENCE [LARGE SCALE GENOMIC DNA]</scope>
    <source>
        <strain evidence="13 14">AU17976</strain>
    </source>
</reference>
<gene>
    <name evidence="13" type="ORF">BAU08_01645</name>
</gene>
<dbReference type="PANTHER" id="PTHR21485">
    <property type="entry name" value="HAD SUPERFAMILY MEMBERS CMAS AND KDSC"/>
    <property type="match status" value="1"/>
</dbReference>
<evidence type="ECO:0000256" key="5">
    <source>
        <dbReference type="ARBA" id="ARBA00013066"/>
    </source>
</evidence>
<evidence type="ECO:0000313" key="14">
    <source>
        <dbReference type="Proteomes" id="UP000092213"/>
    </source>
</evidence>
<name>A0A193FRE6_9BORD</name>
<feature type="binding site" evidence="12">
    <location>
        <position position="39"/>
    </location>
    <ligand>
        <name>Mg(2+)</name>
        <dbReference type="ChEBI" id="CHEBI:18420"/>
    </ligand>
</feature>
<evidence type="ECO:0000256" key="8">
    <source>
        <dbReference type="ARBA" id="ARBA00022801"/>
    </source>
</evidence>
<protein>
    <recommendedName>
        <fullName evidence="6">3-deoxy-D-manno-octulosonate 8-phosphate phosphatase KdsC</fullName>
        <ecNumber evidence="5">3.1.3.45</ecNumber>
    </recommendedName>
    <alternativeName>
        <fullName evidence="10">KDO 8-P phosphatase</fullName>
    </alternativeName>
</protein>
<evidence type="ECO:0000256" key="11">
    <source>
        <dbReference type="PIRSR" id="PIRSR006118-1"/>
    </source>
</evidence>
<feature type="binding site" evidence="11">
    <location>
        <position position="70"/>
    </location>
    <ligand>
        <name>substrate</name>
    </ligand>
</feature>
<dbReference type="InterPro" id="IPR050793">
    <property type="entry name" value="CMP-NeuNAc_synthase"/>
</dbReference>
<dbReference type="PANTHER" id="PTHR21485:SF3">
    <property type="entry name" value="N-ACYLNEURAMINATE CYTIDYLYLTRANSFERASE"/>
    <property type="match status" value="1"/>
</dbReference>
<dbReference type="SFLD" id="SFLDG01138">
    <property type="entry name" value="C1.6.2:_Deoxy-d-mannose-octulo"/>
    <property type="match status" value="1"/>
</dbReference>
<evidence type="ECO:0000256" key="9">
    <source>
        <dbReference type="ARBA" id="ARBA00022842"/>
    </source>
</evidence>
<feature type="binding site" evidence="12">
    <location>
        <position position="132"/>
    </location>
    <ligand>
        <name>Mg(2+)</name>
        <dbReference type="ChEBI" id="CHEBI:18420"/>
    </ligand>
</feature>
<dbReference type="InterPro" id="IPR036412">
    <property type="entry name" value="HAD-like_sf"/>
</dbReference>
<comment type="similarity">
    <text evidence="3">Belongs to the KdsC family.</text>
</comment>
<dbReference type="Pfam" id="PF08282">
    <property type="entry name" value="Hydrolase_3"/>
    <property type="match status" value="1"/>
</dbReference>
<dbReference type="GO" id="GO:0019143">
    <property type="term" value="F:3-deoxy-manno-octulosonate-8-phosphatase activity"/>
    <property type="evidence" value="ECO:0007669"/>
    <property type="project" value="UniProtKB-EC"/>
</dbReference>
<feature type="binding site" evidence="11">
    <location>
        <position position="41"/>
    </location>
    <ligand>
        <name>substrate</name>
    </ligand>
</feature>
<dbReference type="SUPFAM" id="SSF56784">
    <property type="entry name" value="HAD-like"/>
    <property type="match status" value="1"/>
</dbReference>
<dbReference type="Gene3D" id="3.40.50.1000">
    <property type="entry name" value="HAD superfamily/HAD-like"/>
    <property type="match status" value="1"/>
</dbReference>
<comment type="cofactor">
    <cofactor evidence="2 12">
        <name>Mg(2+)</name>
        <dbReference type="ChEBI" id="CHEBI:18420"/>
    </cofactor>
</comment>
<dbReference type="GO" id="GO:0046872">
    <property type="term" value="F:metal ion binding"/>
    <property type="evidence" value="ECO:0007669"/>
    <property type="project" value="UniProtKB-KW"/>
</dbReference>
<proteinExistence type="inferred from homology"/>
<dbReference type="EC" id="3.1.3.45" evidence="5"/>
<dbReference type="Proteomes" id="UP000092213">
    <property type="component" value="Chromosome"/>
</dbReference>
<sequence length="203" mass="20944">MNMIATARSATHPAEALILARIPPIVKERAAAVRLMVFDVDGVLTDGSLYYGEHGELFKRFNALDGHGLRLLAEGGIAVALITGRSGPIVDRRAAELGIAEVMQGVRDKGGALAALAQRNGVTLDQTGYMGDDIIDLPAMQRAGFAASVPNAPAYVAQGAHWVASHPGGSGAVRECCDLLLACQGRLGALLASPGLLGPGAIQ</sequence>
<evidence type="ECO:0000256" key="12">
    <source>
        <dbReference type="PIRSR" id="PIRSR006118-2"/>
    </source>
</evidence>